<dbReference type="InterPro" id="IPR023298">
    <property type="entry name" value="ATPase_P-typ_TM_dom_sf"/>
</dbReference>
<feature type="transmembrane region" description="Helical" evidence="15">
    <location>
        <begin position="959"/>
        <end position="982"/>
    </location>
</feature>
<feature type="binding site" evidence="13">
    <location>
        <position position="691"/>
    </location>
    <ligand>
        <name>ATP</name>
        <dbReference type="ChEBI" id="CHEBI:30616"/>
    </ligand>
</feature>
<protein>
    <recommendedName>
        <fullName evidence="15">Phospholipid-transporting ATPase</fullName>
        <ecNumber evidence="15">7.6.2.1</ecNumber>
    </recommendedName>
</protein>
<dbReference type="SUPFAM" id="SSF56784">
    <property type="entry name" value="HAD-like"/>
    <property type="match status" value="1"/>
</dbReference>
<evidence type="ECO:0000313" key="18">
    <source>
        <dbReference type="EMBL" id="CAG9335543.1"/>
    </source>
</evidence>
<feature type="binding site" evidence="14">
    <location>
        <position position="819"/>
    </location>
    <ligand>
        <name>Mg(2+)</name>
        <dbReference type="ChEBI" id="CHEBI:18420"/>
    </ligand>
</feature>
<feature type="transmembrane region" description="Helical" evidence="15">
    <location>
        <begin position="91"/>
        <end position="107"/>
    </location>
</feature>
<sequence length="1109" mass="127080">MSVHPVDGSITDLRAEEFENCPNEETFLDKLEKRKPSRKFSLKSPDVDNARKIRVNSIEQNEAFPSNKVRTSKYSIITWAPKSLLWQFRRVANIYFLIISILSAMPFSPKNAFSTGATFAAVLVFTMIKEAYEDYFRHKQDNAVNNMETHILNRKYNKFENAHCKDVKVGDILQIKDGETFPADLVFISSSDPNGLAFVNTMNLDGETNLKERIALESTKICQSQSDISSLSCEIWCDQPNISMVKWNCNIKLTEQDWEPMSMKQLLMRGCVLKNVEYIYGIAVYTGHDTKIMLNSKKAPSKVSNVLRKMNRILYTVFAFQIGICVLFAGLSMTWNKENLEKHEYLHQSSSSSGSAFFIQILTYWVAYSHLIPISLYVALEVIKLLLAYLINQDLEMYYETNDKPANCRSSDLVEELGQVEFVFSDKTGTLTCNIMEFRKCSINGVVYGNTGSKFGQLDSRPTLILADKDHKEHKAVSDFFKLLAVCHSVFPAKDKQNGEIHYQAASPDELALVECSSFIGIKFYDRNDGKVYLAYENGTTEIWDILVEVPFSSERKRMSVITRHPQTKKLLLMVKGADSIMLGLLKETYLRETYEKHLYDFAVEGLRTLVMAQREITEQEFEPWFYDWQDIQLSNSKDKEERLDRHAAQLEKNLEIVGCSAIEDRLQDGVPSTIELLMRADIRVWILTGDKEETAVEIGKSCNLIQQDMELIELSSNSFEEISNKLKEKNQIFGIEHLTFTELDEIKKNVKKKIALVINGSTLAYVFGDKSGKLQLLFFKMGYISASCICCRVSPGQKMQVVQLAKRNGSWITLSIGDGANDVSMIQEAHIGVGIAGLEGTQAVQAADFSFSQFRYLGRLLLVHGRLAYRRISWFICYYFYKNIVVVFTEIWFAFFNGFSGQIYWLDWLPMLYNALWTSWPCMVTYVFEQDIDAKNSIKYPLIYAAGQRGVYFTFKRFWIWVILAIWHGAFCYWVPIYGLAGATDDKGHIGGFSWTSTLSFTLVIHLITLKLFLESFFWTKISIIVGFGSIAFYYLCVIVLNSPAVGSIFQPEAPYIFFNLLSNEKVWITILIGPFIALTPDFIIIAYRMIFTPNPVEELLKYLRTYY</sequence>
<dbReference type="InterPro" id="IPR008250">
    <property type="entry name" value="ATPase_P-typ_transduc_dom_A_sf"/>
</dbReference>
<dbReference type="Proteomes" id="UP001162131">
    <property type="component" value="Unassembled WGS sequence"/>
</dbReference>
<feature type="transmembrane region" description="Helical" evidence="15">
    <location>
        <begin position="355"/>
        <end position="380"/>
    </location>
</feature>
<dbReference type="Pfam" id="PF16212">
    <property type="entry name" value="PhoLip_ATPase_C"/>
    <property type="match status" value="1"/>
</dbReference>
<dbReference type="SFLD" id="SFLDF00027">
    <property type="entry name" value="p-type_atpase"/>
    <property type="match status" value="1"/>
</dbReference>
<dbReference type="GO" id="GO:0000287">
    <property type="term" value="F:magnesium ion binding"/>
    <property type="evidence" value="ECO:0007669"/>
    <property type="project" value="UniProtKB-UniRule"/>
</dbReference>
<name>A0AAU9KAP7_9CILI</name>
<evidence type="ECO:0000256" key="14">
    <source>
        <dbReference type="PIRSR" id="PIRSR606539-3"/>
    </source>
</evidence>
<evidence type="ECO:0000256" key="12">
    <source>
        <dbReference type="PIRSR" id="PIRSR606539-1"/>
    </source>
</evidence>
<dbReference type="InterPro" id="IPR006539">
    <property type="entry name" value="P-type_ATPase_IV"/>
</dbReference>
<evidence type="ECO:0000256" key="9">
    <source>
        <dbReference type="ARBA" id="ARBA00022989"/>
    </source>
</evidence>
<evidence type="ECO:0000256" key="10">
    <source>
        <dbReference type="ARBA" id="ARBA00023136"/>
    </source>
</evidence>
<dbReference type="PRINTS" id="PR00119">
    <property type="entry name" value="CATATPASE"/>
</dbReference>
<dbReference type="InterPro" id="IPR018303">
    <property type="entry name" value="ATPase_P-typ_P_site"/>
</dbReference>
<feature type="transmembrane region" description="Helical" evidence="15">
    <location>
        <begin position="909"/>
        <end position="929"/>
    </location>
</feature>
<feature type="binding site" evidence="13">
    <location>
        <position position="689"/>
    </location>
    <ligand>
        <name>ATP</name>
        <dbReference type="ChEBI" id="CHEBI:30616"/>
    </ligand>
</feature>
<evidence type="ECO:0000256" key="6">
    <source>
        <dbReference type="ARBA" id="ARBA00022840"/>
    </source>
</evidence>
<keyword evidence="4 14" id="KW-0479">Metal-binding</keyword>
<feature type="binding site" evidence="14">
    <location>
        <position position="426"/>
    </location>
    <ligand>
        <name>Mg(2+)</name>
        <dbReference type="ChEBI" id="CHEBI:18420"/>
    </ligand>
</feature>
<feature type="transmembrane region" description="Helical" evidence="15">
    <location>
        <begin position="877"/>
        <end position="897"/>
    </location>
</feature>
<keyword evidence="10 15" id="KW-0472">Membrane</keyword>
<keyword evidence="7 14" id="KW-0460">Magnesium</keyword>
<dbReference type="GO" id="GO:0045332">
    <property type="term" value="P:phospholipid translocation"/>
    <property type="evidence" value="ECO:0007669"/>
    <property type="project" value="TreeGrafter"/>
</dbReference>
<keyword evidence="8 15" id="KW-1278">Translocase</keyword>
<proteinExistence type="inferred from homology"/>
<comment type="catalytic activity">
    <reaction evidence="11 15">
        <text>ATP + H2O + phospholipidSide 1 = ADP + phosphate + phospholipidSide 2.</text>
        <dbReference type="EC" id="7.6.2.1"/>
    </reaction>
</comment>
<dbReference type="FunFam" id="3.40.50.1000:FF:000014">
    <property type="entry name" value="Phospholipid-transporting ATPase"/>
    <property type="match status" value="1"/>
</dbReference>
<comment type="cofactor">
    <cofactor evidence="14">
        <name>Mg(2+)</name>
        <dbReference type="ChEBI" id="CHEBI:18420"/>
    </cofactor>
</comment>
<dbReference type="InterPro" id="IPR032631">
    <property type="entry name" value="P-type_ATPase_N"/>
</dbReference>
<feature type="binding site" evidence="13">
    <location>
        <position position="793"/>
    </location>
    <ligand>
        <name>ATP</name>
        <dbReference type="ChEBI" id="CHEBI:30616"/>
    </ligand>
</feature>
<dbReference type="SFLD" id="SFLDS00003">
    <property type="entry name" value="Haloacid_Dehalogenase"/>
    <property type="match status" value="1"/>
</dbReference>
<feature type="transmembrane region" description="Helical" evidence="15">
    <location>
        <begin position="1068"/>
        <end position="1089"/>
    </location>
</feature>
<evidence type="ECO:0000256" key="11">
    <source>
        <dbReference type="ARBA" id="ARBA00034036"/>
    </source>
</evidence>
<evidence type="ECO:0000256" key="15">
    <source>
        <dbReference type="RuleBase" id="RU362033"/>
    </source>
</evidence>
<comment type="similarity">
    <text evidence="2 15">Belongs to the cation transport ATPase (P-type) (TC 3.A.3) family. Type IV subfamily.</text>
</comment>
<feature type="binding site" evidence="13">
    <location>
        <position position="428"/>
    </location>
    <ligand>
        <name>ATP</name>
        <dbReference type="ChEBI" id="CHEBI:30616"/>
    </ligand>
</feature>
<evidence type="ECO:0000256" key="13">
    <source>
        <dbReference type="PIRSR" id="PIRSR606539-2"/>
    </source>
</evidence>
<feature type="binding site" evidence="13">
    <location>
        <position position="822"/>
    </location>
    <ligand>
        <name>ATP</name>
        <dbReference type="ChEBI" id="CHEBI:30616"/>
    </ligand>
</feature>
<dbReference type="GO" id="GO:0016887">
    <property type="term" value="F:ATP hydrolysis activity"/>
    <property type="evidence" value="ECO:0007669"/>
    <property type="project" value="InterPro"/>
</dbReference>
<feature type="transmembrane region" description="Helical" evidence="15">
    <location>
        <begin position="1026"/>
        <end position="1048"/>
    </location>
</feature>
<dbReference type="GO" id="GO:0005886">
    <property type="term" value="C:plasma membrane"/>
    <property type="evidence" value="ECO:0007669"/>
    <property type="project" value="TreeGrafter"/>
</dbReference>
<evidence type="ECO:0000256" key="8">
    <source>
        <dbReference type="ARBA" id="ARBA00022967"/>
    </source>
</evidence>
<dbReference type="NCBIfam" id="TIGR01494">
    <property type="entry name" value="ATPase_P-type"/>
    <property type="match status" value="1"/>
</dbReference>
<dbReference type="Gene3D" id="2.70.150.10">
    <property type="entry name" value="Calcium-transporting ATPase, cytoplasmic transduction domain A"/>
    <property type="match status" value="1"/>
</dbReference>
<feature type="transmembrane region" description="Helical" evidence="15">
    <location>
        <begin position="994"/>
        <end position="1014"/>
    </location>
</feature>
<dbReference type="Pfam" id="PF16209">
    <property type="entry name" value="PhoLip_ATPase_N"/>
    <property type="match status" value="1"/>
</dbReference>
<dbReference type="GO" id="GO:0140326">
    <property type="term" value="F:ATPase-coupled intramembrane lipid transporter activity"/>
    <property type="evidence" value="ECO:0007669"/>
    <property type="project" value="UniProtKB-EC"/>
</dbReference>
<dbReference type="Gene3D" id="3.40.1110.10">
    <property type="entry name" value="Calcium-transporting ATPase, cytoplasmic domain N"/>
    <property type="match status" value="1"/>
</dbReference>
<dbReference type="EC" id="7.6.2.1" evidence="15"/>
<feature type="binding site" evidence="13">
    <location>
        <position position="426"/>
    </location>
    <ligand>
        <name>ATP</name>
        <dbReference type="ChEBI" id="CHEBI:30616"/>
    </ligand>
</feature>
<feature type="transmembrane region" description="Helical" evidence="15">
    <location>
        <begin position="113"/>
        <end position="132"/>
    </location>
</feature>
<evidence type="ECO:0000256" key="3">
    <source>
        <dbReference type="ARBA" id="ARBA00022692"/>
    </source>
</evidence>
<dbReference type="PROSITE" id="PS00154">
    <property type="entry name" value="ATPASE_E1_E2"/>
    <property type="match status" value="1"/>
</dbReference>
<organism evidence="18 19">
    <name type="scientific">Blepharisma stoltei</name>
    <dbReference type="NCBI Taxonomy" id="1481888"/>
    <lineage>
        <taxon>Eukaryota</taxon>
        <taxon>Sar</taxon>
        <taxon>Alveolata</taxon>
        <taxon>Ciliophora</taxon>
        <taxon>Postciliodesmatophora</taxon>
        <taxon>Heterotrichea</taxon>
        <taxon>Heterotrichida</taxon>
        <taxon>Blepharismidae</taxon>
        <taxon>Blepharisma</taxon>
    </lineage>
</organism>
<dbReference type="SUPFAM" id="SSF81665">
    <property type="entry name" value="Calcium ATPase, transmembrane domain M"/>
    <property type="match status" value="1"/>
</dbReference>
<feature type="binding site" evidence="13">
    <location>
        <position position="552"/>
    </location>
    <ligand>
        <name>ATP</name>
        <dbReference type="ChEBI" id="CHEBI:30616"/>
    </ligand>
</feature>
<reference evidence="18" key="1">
    <citation type="submission" date="2021-09" db="EMBL/GenBank/DDBJ databases">
        <authorList>
            <consortium name="AG Swart"/>
            <person name="Singh M."/>
            <person name="Singh A."/>
            <person name="Seah K."/>
            <person name="Emmerich C."/>
        </authorList>
    </citation>
    <scope>NUCLEOTIDE SEQUENCE</scope>
    <source>
        <strain evidence="18">ATCC30299</strain>
    </source>
</reference>
<feature type="binding site" evidence="13">
    <location>
        <position position="510"/>
    </location>
    <ligand>
        <name>ATP</name>
        <dbReference type="ChEBI" id="CHEBI:30616"/>
    </ligand>
</feature>
<feature type="domain" description="P-type ATPase N-terminal" evidence="16">
    <location>
        <begin position="54"/>
        <end position="115"/>
    </location>
</feature>
<dbReference type="InterPro" id="IPR032630">
    <property type="entry name" value="P_typ_ATPase_c"/>
</dbReference>
<feature type="binding site" evidence="14">
    <location>
        <position position="823"/>
    </location>
    <ligand>
        <name>Mg(2+)</name>
        <dbReference type="ChEBI" id="CHEBI:18420"/>
    </ligand>
</feature>
<keyword evidence="3 15" id="KW-0812">Transmembrane</keyword>
<comment type="subcellular location">
    <subcellularLocation>
        <location evidence="1 15">Membrane</location>
        <topology evidence="1 15">Multi-pass membrane protein</topology>
    </subcellularLocation>
</comment>
<keyword evidence="6 13" id="KW-0067">ATP-binding</keyword>
<keyword evidence="19" id="KW-1185">Reference proteome</keyword>
<dbReference type="InterPro" id="IPR044492">
    <property type="entry name" value="P_typ_ATPase_HD_dom"/>
</dbReference>
<evidence type="ECO:0000313" key="19">
    <source>
        <dbReference type="Proteomes" id="UP001162131"/>
    </source>
</evidence>
<dbReference type="NCBIfam" id="TIGR01652">
    <property type="entry name" value="ATPase-Plipid"/>
    <property type="match status" value="1"/>
</dbReference>
<evidence type="ECO:0000256" key="5">
    <source>
        <dbReference type="ARBA" id="ARBA00022741"/>
    </source>
</evidence>
<feature type="binding site" evidence="14">
    <location>
        <position position="428"/>
    </location>
    <ligand>
        <name>Mg(2+)</name>
        <dbReference type="ChEBI" id="CHEBI:18420"/>
    </ligand>
</feature>
<feature type="binding site" evidence="13">
    <location>
        <position position="427"/>
    </location>
    <ligand>
        <name>ATP</name>
        <dbReference type="ChEBI" id="CHEBI:30616"/>
    </ligand>
</feature>
<dbReference type="EMBL" id="CAJZBQ010000062">
    <property type="protein sequence ID" value="CAG9335543.1"/>
    <property type="molecule type" value="Genomic_DNA"/>
</dbReference>
<feature type="binding site" evidence="13">
    <location>
        <position position="799"/>
    </location>
    <ligand>
        <name>ATP</name>
        <dbReference type="ChEBI" id="CHEBI:30616"/>
    </ligand>
</feature>
<evidence type="ECO:0000259" key="17">
    <source>
        <dbReference type="Pfam" id="PF16212"/>
    </source>
</evidence>
<feature type="active site" description="4-aspartylphosphate intermediate" evidence="12">
    <location>
        <position position="426"/>
    </location>
</feature>
<dbReference type="GO" id="GO:0005524">
    <property type="term" value="F:ATP binding"/>
    <property type="evidence" value="ECO:0007669"/>
    <property type="project" value="UniProtKB-UniRule"/>
</dbReference>
<evidence type="ECO:0000256" key="4">
    <source>
        <dbReference type="ARBA" id="ARBA00022723"/>
    </source>
</evidence>
<feature type="transmembrane region" description="Helical" evidence="15">
    <location>
        <begin position="313"/>
        <end position="335"/>
    </location>
</feature>
<evidence type="ECO:0000256" key="7">
    <source>
        <dbReference type="ARBA" id="ARBA00022842"/>
    </source>
</evidence>
<feature type="binding site" evidence="13">
    <location>
        <position position="823"/>
    </location>
    <ligand>
        <name>ATP</name>
        <dbReference type="ChEBI" id="CHEBI:30616"/>
    </ligand>
</feature>
<feature type="binding site" evidence="13">
    <location>
        <position position="608"/>
    </location>
    <ligand>
        <name>ATP</name>
        <dbReference type="ChEBI" id="CHEBI:30616"/>
    </ligand>
</feature>
<feature type="binding site" evidence="13">
    <location>
        <position position="576"/>
    </location>
    <ligand>
        <name>ATP</name>
        <dbReference type="ChEBI" id="CHEBI:30616"/>
    </ligand>
</feature>
<evidence type="ECO:0000259" key="16">
    <source>
        <dbReference type="Pfam" id="PF16209"/>
    </source>
</evidence>
<dbReference type="Gene3D" id="3.40.50.1000">
    <property type="entry name" value="HAD superfamily/HAD-like"/>
    <property type="match status" value="1"/>
</dbReference>
<dbReference type="InterPro" id="IPR036412">
    <property type="entry name" value="HAD-like_sf"/>
</dbReference>
<comment type="caution">
    <text evidence="18">The sequence shown here is derived from an EMBL/GenBank/DDBJ whole genome shotgun (WGS) entry which is preliminary data.</text>
</comment>
<feature type="domain" description="P-type ATPase C-terminal" evidence="17">
    <location>
        <begin position="845"/>
        <end position="1096"/>
    </location>
</feature>
<dbReference type="InterPro" id="IPR023299">
    <property type="entry name" value="ATPase_P-typ_cyto_dom_N"/>
</dbReference>
<dbReference type="SUPFAM" id="SSF81660">
    <property type="entry name" value="Metal cation-transporting ATPase, ATP-binding domain N"/>
    <property type="match status" value="1"/>
</dbReference>
<keyword evidence="9 15" id="KW-1133">Transmembrane helix</keyword>
<dbReference type="PANTHER" id="PTHR24092">
    <property type="entry name" value="PROBABLE PHOSPHOLIPID-TRANSPORTING ATPASE"/>
    <property type="match status" value="1"/>
</dbReference>
<gene>
    <name evidence="18" type="ORF">BSTOLATCC_MIC64010</name>
</gene>
<dbReference type="SFLD" id="SFLDG00002">
    <property type="entry name" value="C1.7:_P-type_atpase_like"/>
    <property type="match status" value="1"/>
</dbReference>
<dbReference type="InterPro" id="IPR001757">
    <property type="entry name" value="P_typ_ATPase"/>
</dbReference>
<evidence type="ECO:0000256" key="1">
    <source>
        <dbReference type="ARBA" id="ARBA00004141"/>
    </source>
</evidence>
<feature type="binding site" evidence="13">
    <location>
        <position position="690"/>
    </location>
    <ligand>
        <name>ATP</name>
        <dbReference type="ChEBI" id="CHEBI:30616"/>
    </ligand>
</feature>
<dbReference type="InterPro" id="IPR023214">
    <property type="entry name" value="HAD_sf"/>
</dbReference>
<keyword evidence="5 13" id="KW-0547">Nucleotide-binding</keyword>
<evidence type="ECO:0000256" key="2">
    <source>
        <dbReference type="ARBA" id="ARBA00008109"/>
    </source>
</evidence>
<dbReference type="SUPFAM" id="SSF81653">
    <property type="entry name" value="Calcium ATPase, transduction domain A"/>
    <property type="match status" value="1"/>
</dbReference>
<dbReference type="AlphaFoldDB" id="A0AAU9KAP7"/>
<dbReference type="Pfam" id="PF13246">
    <property type="entry name" value="Cation_ATPase"/>
    <property type="match status" value="1"/>
</dbReference>
<accession>A0AAU9KAP7</accession>